<evidence type="ECO:0000313" key="2">
    <source>
        <dbReference type="EMBL" id="CAB1420226.1"/>
    </source>
</evidence>
<sequence length="111" mass="11886">MSLSAAPTHDPVQDRRALLGGTDAGTSSSGAAYLHRAAAVLESERSASEAGGGMLLPPLLLLLLLDGWVDEERDGWMDGSPLHRSGFCVRALPPTHKPRDEASSRQRDPDW</sequence>
<dbReference type="AlphaFoldDB" id="A0A9N7YC16"/>
<dbReference type="EMBL" id="CADEAL010000443">
    <property type="protein sequence ID" value="CAB1420226.1"/>
    <property type="molecule type" value="Genomic_DNA"/>
</dbReference>
<gene>
    <name evidence="2" type="ORF">PLEPLA_LOCUS8101</name>
</gene>
<feature type="region of interest" description="Disordered" evidence="1">
    <location>
        <begin position="86"/>
        <end position="111"/>
    </location>
</feature>
<feature type="compositionally biased region" description="Basic and acidic residues" evidence="1">
    <location>
        <begin position="97"/>
        <end position="111"/>
    </location>
</feature>
<reference evidence="2" key="1">
    <citation type="submission" date="2020-03" db="EMBL/GenBank/DDBJ databases">
        <authorList>
            <person name="Weist P."/>
        </authorList>
    </citation>
    <scope>NUCLEOTIDE SEQUENCE</scope>
</reference>
<proteinExistence type="predicted"/>
<accession>A0A9N7YC16</accession>
<keyword evidence="3" id="KW-1185">Reference proteome</keyword>
<protein>
    <submittedName>
        <fullName evidence="2">Uncharacterized protein</fullName>
    </submittedName>
</protein>
<feature type="region of interest" description="Disordered" evidence="1">
    <location>
        <begin position="1"/>
        <end position="29"/>
    </location>
</feature>
<evidence type="ECO:0000313" key="3">
    <source>
        <dbReference type="Proteomes" id="UP001153269"/>
    </source>
</evidence>
<name>A0A9N7YC16_PLEPL</name>
<evidence type="ECO:0000256" key="1">
    <source>
        <dbReference type="SAM" id="MobiDB-lite"/>
    </source>
</evidence>
<organism evidence="2 3">
    <name type="scientific">Pleuronectes platessa</name>
    <name type="common">European plaice</name>
    <dbReference type="NCBI Taxonomy" id="8262"/>
    <lineage>
        <taxon>Eukaryota</taxon>
        <taxon>Metazoa</taxon>
        <taxon>Chordata</taxon>
        <taxon>Craniata</taxon>
        <taxon>Vertebrata</taxon>
        <taxon>Euteleostomi</taxon>
        <taxon>Actinopterygii</taxon>
        <taxon>Neopterygii</taxon>
        <taxon>Teleostei</taxon>
        <taxon>Neoteleostei</taxon>
        <taxon>Acanthomorphata</taxon>
        <taxon>Carangaria</taxon>
        <taxon>Pleuronectiformes</taxon>
        <taxon>Pleuronectoidei</taxon>
        <taxon>Pleuronectidae</taxon>
        <taxon>Pleuronectes</taxon>
    </lineage>
</organism>
<dbReference type="Proteomes" id="UP001153269">
    <property type="component" value="Unassembled WGS sequence"/>
</dbReference>
<feature type="compositionally biased region" description="Low complexity" evidence="1">
    <location>
        <begin position="20"/>
        <end position="29"/>
    </location>
</feature>
<comment type="caution">
    <text evidence="2">The sequence shown here is derived from an EMBL/GenBank/DDBJ whole genome shotgun (WGS) entry which is preliminary data.</text>
</comment>